<dbReference type="Pfam" id="PF04299">
    <property type="entry name" value="FMN_bind_2"/>
    <property type="match status" value="1"/>
</dbReference>
<evidence type="ECO:0000313" key="2">
    <source>
        <dbReference type="EMBL" id="PNN21782.1"/>
    </source>
</evidence>
<dbReference type="EMBL" id="LORN02000015">
    <property type="protein sequence ID" value="PNN21782.1"/>
    <property type="molecule type" value="Genomic_DNA"/>
</dbReference>
<protein>
    <submittedName>
        <fullName evidence="2">Protease</fullName>
    </submittedName>
</protein>
<dbReference type="PIRSF" id="PIRSF010372">
    <property type="entry name" value="PaiB"/>
    <property type="match status" value="1"/>
</dbReference>
<dbReference type="GO" id="GO:0008233">
    <property type="term" value="F:peptidase activity"/>
    <property type="evidence" value="ECO:0007669"/>
    <property type="project" value="UniProtKB-KW"/>
</dbReference>
<reference evidence="2 3" key="1">
    <citation type="submission" date="2017-12" db="EMBL/GenBank/DDBJ databases">
        <title>FDA dAtabase for Regulatory Grade micrObial Sequences (FDA-ARGOS): Supporting development and validation of Infectious Disease Dx tests.</title>
        <authorList>
            <person name="Hoffmann M."/>
            <person name="Allard M."/>
            <person name="Evans P."/>
            <person name="Brown E."/>
            <person name="Tallon L."/>
            <person name="Sadzewicz L."/>
            <person name="Sengamalay N."/>
            <person name="Ott S."/>
            <person name="Godinez A."/>
            <person name="Nagaraj S."/>
            <person name="Vavikolanu K."/>
            <person name="Aluvathingal J."/>
            <person name="Nadendla S."/>
            <person name="Sichtig H."/>
        </authorList>
    </citation>
    <scope>NUCLEOTIDE SEQUENCE [LARGE SCALE GENOMIC DNA]</scope>
    <source>
        <strain evidence="2 3">FDAARGOS_148</strain>
    </source>
</reference>
<keyword evidence="2" id="KW-0645">Protease</keyword>
<feature type="compositionally biased region" description="Basic and acidic residues" evidence="1">
    <location>
        <begin position="172"/>
        <end position="184"/>
    </location>
</feature>
<dbReference type="PANTHER" id="PTHR35802">
    <property type="entry name" value="PROTEASE SYNTHASE AND SPORULATION PROTEIN PAI 2"/>
    <property type="match status" value="1"/>
</dbReference>
<organism evidence="2 3">
    <name type="scientific">Staphylococcus haemolyticus</name>
    <dbReference type="NCBI Taxonomy" id="1283"/>
    <lineage>
        <taxon>Bacteria</taxon>
        <taxon>Bacillati</taxon>
        <taxon>Bacillota</taxon>
        <taxon>Bacilli</taxon>
        <taxon>Bacillales</taxon>
        <taxon>Staphylococcaceae</taxon>
        <taxon>Staphylococcus</taxon>
    </lineage>
</organism>
<dbReference type="AlphaFoldDB" id="A0A2J8BEY0"/>
<sequence>MYVPKYYEMKDFKQIKHFMIEHNFITIITTDNSVPIATHLPVIVEEHDNHLYVSGHFSKKNKQWTSIKNNEDILMIFHGPHAYISSTWYETEDVPTWDYQIVHTYGCGELLDEETLITDLSKLLYKYEQHRYNGATWNNISDQTKQQIHGIVGFKVKINKIEASYKLSQNRPQKDRENITRHLSDSSNTMHNSLAKEIDTN</sequence>
<accession>A0A2J8BEY0</accession>
<dbReference type="PANTHER" id="PTHR35802:SF1">
    <property type="entry name" value="PROTEASE SYNTHASE AND SPORULATION PROTEIN PAI 2"/>
    <property type="match status" value="1"/>
</dbReference>
<dbReference type="Proteomes" id="UP000053523">
    <property type="component" value="Unassembled WGS sequence"/>
</dbReference>
<evidence type="ECO:0000313" key="3">
    <source>
        <dbReference type="Proteomes" id="UP000053523"/>
    </source>
</evidence>
<dbReference type="SUPFAM" id="SSF50475">
    <property type="entry name" value="FMN-binding split barrel"/>
    <property type="match status" value="1"/>
</dbReference>
<proteinExistence type="predicted"/>
<name>A0A2J8BEY0_STAHA</name>
<gene>
    <name evidence="2" type="ORF">AL503_013740</name>
</gene>
<dbReference type="Gene3D" id="2.30.110.10">
    <property type="entry name" value="Electron Transport, Fmn-binding Protein, Chain A"/>
    <property type="match status" value="1"/>
</dbReference>
<dbReference type="InterPro" id="IPR007396">
    <property type="entry name" value="TR_PAI2-type"/>
</dbReference>
<keyword evidence="2" id="KW-0378">Hydrolase</keyword>
<dbReference type="InterPro" id="IPR012349">
    <property type="entry name" value="Split_barrel_FMN-bd"/>
</dbReference>
<dbReference type="RefSeq" id="WP_037548249.1">
    <property type="nucleotide sequence ID" value="NZ_CAJCFZ010000004.1"/>
</dbReference>
<evidence type="ECO:0000256" key="1">
    <source>
        <dbReference type="SAM" id="MobiDB-lite"/>
    </source>
</evidence>
<feature type="region of interest" description="Disordered" evidence="1">
    <location>
        <begin position="167"/>
        <end position="201"/>
    </location>
</feature>
<dbReference type="GO" id="GO:0006508">
    <property type="term" value="P:proteolysis"/>
    <property type="evidence" value="ECO:0007669"/>
    <property type="project" value="UniProtKB-KW"/>
</dbReference>
<comment type="caution">
    <text evidence="2">The sequence shown here is derived from an EMBL/GenBank/DDBJ whole genome shotgun (WGS) entry which is preliminary data.</text>
</comment>